<keyword evidence="3" id="KW-0378">Hydrolase</keyword>
<evidence type="ECO:0000259" key="2">
    <source>
        <dbReference type="PROSITE" id="PS51462"/>
    </source>
</evidence>
<evidence type="ECO:0000313" key="3">
    <source>
        <dbReference type="EMBL" id="MBC5637383.1"/>
    </source>
</evidence>
<proteinExistence type="inferred from homology"/>
<dbReference type="PANTHER" id="PTHR43736:SF1">
    <property type="entry name" value="DIHYDRONEOPTERIN TRIPHOSPHATE DIPHOSPHATASE"/>
    <property type="match status" value="1"/>
</dbReference>
<gene>
    <name evidence="3" type="ORF">H8S33_11255</name>
</gene>
<dbReference type="GO" id="GO:0016787">
    <property type="term" value="F:hydrolase activity"/>
    <property type="evidence" value="ECO:0007669"/>
    <property type="project" value="UniProtKB-KW"/>
</dbReference>
<dbReference type="EMBL" id="JACOOL010000007">
    <property type="protein sequence ID" value="MBC5637383.1"/>
    <property type="molecule type" value="Genomic_DNA"/>
</dbReference>
<dbReference type="PANTHER" id="PTHR43736">
    <property type="entry name" value="ADP-RIBOSE PYROPHOSPHATASE"/>
    <property type="match status" value="1"/>
</dbReference>
<comment type="similarity">
    <text evidence="1">Belongs to the Nudix hydrolase family.</text>
</comment>
<feature type="domain" description="Nudix hydrolase" evidence="2">
    <location>
        <begin position="66"/>
        <end position="194"/>
    </location>
</feature>
<dbReference type="Proteomes" id="UP000637359">
    <property type="component" value="Unassembled WGS sequence"/>
</dbReference>
<dbReference type="Pfam" id="PF12535">
    <property type="entry name" value="Nudix_N"/>
    <property type="match status" value="1"/>
</dbReference>
<accession>A0A923L6E5</accession>
<dbReference type="Pfam" id="PF00293">
    <property type="entry name" value="NUDIX"/>
    <property type="match status" value="1"/>
</dbReference>
<evidence type="ECO:0000313" key="4">
    <source>
        <dbReference type="Proteomes" id="UP000637359"/>
    </source>
</evidence>
<dbReference type="SUPFAM" id="SSF55811">
    <property type="entry name" value="Nudix"/>
    <property type="match status" value="1"/>
</dbReference>
<dbReference type="InterPro" id="IPR000086">
    <property type="entry name" value="NUDIX_hydrolase_dom"/>
</dbReference>
<name>A0A923L6E5_9BACI</name>
<dbReference type="Gene3D" id="3.90.79.10">
    <property type="entry name" value="Nucleoside Triphosphate Pyrophosphohydrolase"/>
    <property type="match status" value="1"/>
</dbReference>
<comment type="caution">
    <text evidence="3">The sequence shown here is derived from an EMBL/GenBank/DDBJ whole genome shotgun (WGS) entry which is preliminary data.</text>
</comment>
<protein>
    <submittedName>
        <fullName evidence="3">NUDIX hydrolase</fullName>
    </submittedName>
</protein>
<sequence length="205" mass="23413">MEPKWLTWAKELQAIAQNGLTYSKDVYDIERFEEVRRISNEILATQTLTDNQIIRNLFANETGYATPKVDIRGVIFRDQQLLMVKEKTDNKWALPGGWADVGLSPREVVVKEVKEETGLDVEANKLLAVLDKKCHPHPPSAYHVYKLFIQCEIKGGTLETGVETSEVSFFSPDRIPELSEARNTKSQIDLLFHHLNHPNLEVKLD</sequence>
<dbReference type="CDD" id="cd04672">
    <property type="entry name" value="NUDIX_CDP-Chase_like"/>
    <property type="match status" value="1"/>
</dbReference>
<dbReference type="Gene3D" id="6.10.250.1120">
    <property type="match status" value="1"/>
</dbReference>
<keyword evidence="4" id="KW-1185">Reference proteome</keyword>
<reference evidence="3" key="1">
    <citation type="submission" date="2020-08" db="EMBL/GenBank/DDBJ databases">
        <title>Genome public.</title>
        <authorList>
            <person name="Liu C."/>
            <person name="Sun Q."/>
        </authorList>
    </citation>
    <scope>NUCLEOTIDE SEQUENCE</scope>
    <source>
        <strain evidence="3">BX22</strain>
    </source>
</reference>
<dbReference type="PROSITE" id="PS51462">
    <property type="entry name" value="NUDIX"/>
    <property type="match status" value="1"/>
</dbReference>
<evidence type="ECO:0000256" key="1">
    <source>
        <dbReference type="ARBA" id="ARBA00005582"/>
    </source>
</evidence>
<organism evidence="3 4">
    <name type="scientific">Ornithinibacillus hominis</name>
    <dbReference type="NCBI Taxonomy" id="2763055"/>
    <lineage>
        <taxon>Bacteria</taxon>
        <taxon>Bacillati</taxon>
        <taxon>Bacillota</taxon>
        <taxon>Bacilli</taxon>
        <taxon>Bacillales</taxon>
        <taxon>Bacillaceae</taxon>
        <taxon>Ornithinibacillus</taxon>
    </lineage>
</organism>
<dbReference type="InterPro" id="IPR015797">
    <property type="entry name" value="NUDIX_hydrolase-like_dom_sf"/>
</dbReference>
<dbReference type="RefSeq" id="WP_186870090.1">
    <property type="nucleotide sequence ID" value="NZ_JACOOL010000007.1"/>
</dbReference>
<dbReference type="InterPro" id="IPR059176">
    <property type="entry name" value="UDP-X_N"/>
</dbReference>
<dbReference type="AlphaFoldDB" id="A0A923L6E5"/>